<accession>A0A834HNF4</accession>
<evidence type="ECO:0000313" key="2">
    <source>
        <dbReference type="Proteomes" id="UP000625711"/>
    </source>
</evidence>
<gene>
    <name evidence="1" type="ORF">GWI33_021052</name>
</gene>
<name>A0A834HNF4_RHYFE</name>
<dbReference type="EMBL" id="JAACXV010014609">
    <property type="protein sequence ID" value="KAF7265517.1"/>
    <property type="molecule type" value="Genomic_DNA"/>
</dbReference>
<dbReference type="AlphaFoldDB" id="A0A834HNF4"/>
<organism evidence="1 2">
    <name type="scientific">Rhynchophorus ferrugineus</name>
    <name type="common">Red palm weevil</name>
    <name type="synonym">Curculio ferrugineus</name>
    <dbReference type="NCBI Taxonomy" id="354439"/>
    <lineage>
        <taxon>Eukaryota</taxon>
        <taxon>Metazoa</taxon>
        <taxon>Ecdysozoa</taxon>
        <taxon>Arthropoda</taxon>
        <taxon>Hexapoda</taxon>
        <taxon>Insecta</taxon>
        <taxon>Pterygota</taxon>
        <taxon>Neoptera</taxon>
        <taxon>Endopterygota</taxon>
        <taxon>Coleoptera</taxon>
        <taxon>Polyphaga</taxon>
        <taxon>Cucujiformia</taxon>
        <taxon>Curculionidae</taxon>
        <taxon>Dryophthorinae</taxon>
        <taxon>Rhynchophorus</taxon>
    </lineage>
</organism>
<reference evidence="1" key="1">
    <citation type="submission" date="2020-08" db="EMBL/GenBank/DDBJ databases">
        <title>Genome sequencing and assembly of the red palm weevil Rhynchophorus ferrugineus.</title>
        <authorList>
            <person name="Dias G.B."/>
            <person name="Bergman C.M."/>
            <person name="Manee M."/>
        </authorList>
    </citation>
    <scope>NUCLEOTIDE SEQUENCE</scope>
    <source>
        <strain evidence="1">AA-2017</strain>
        <tissue evidence="1">Whole larva</tissue>
    </source>
</reference>
<sequence>MELDKRSVDDMCGTADRLHAKGARKKRQSKIRRRPKSANIKVGVRNGTIGLCAGWEWKETMPVTRGVLSLPTYDSLSGFFCSNVALYFRC</sequence>
<comment type="caution">
    <text evidence="1">The sequence shown here is derived from an EMBL/GenBank/DDBJ whole genome shotgun (WGS) entry which is preliminary data.</text>
</comment>
<keyword evidence="2" id="KW-1185">Reference proteome</keyword>
<evidence type="ECO:0000313" key="1">
    <source>
        <dbReference type="EMBL" id="KAF7265517.1"/>
    </source>
</evidence>
<proteinExistence type="predicted"/>
<dbReference type="Proteomes" id="UP000625711">
    <property type="component" value="Unassembled WGS sequence"/>
</dbReference>
<protein>
    <submittedName>
        <fullName evidence="1">Uncharacterized protein</fullName>
    </submittedName>
</protein>